<feature type="compositionally biased region" description="Pro residues" evidence="2">
    <location>
        <begin position="7"/>
        <end position="18"/>
    </location>
</feature>
<feature type="coiled-coil region" evidence="1">
    <location>
        <begin position="486"/>
        <end position="520"/>
    </location>
</feature>
<keyword evidence="4" id="KW-1185">Reference proteome</keyword>
<dbReference type="AlphaFoldDB" id="A0A8T2IWQ3"/>
<gene>
    <name evidence="3" type="ORF">GDO86_008181</name>
</gene>
<feature type="region of interest" description="Disordered" evidence="2">
    <location>
        <begin position="35"/>
        <end position="63"/>
    </location>
</feature>
<organism evidence="3 4">
    <name type="scientific">Hymenochirus boettgeri</name>
    <name type="common">Congo dwarf clawed frog</name>
    <dbReference type="NCBI Taxonomy" id="247094"/>
    <lineage>
        <taxon>Eukaryota</taxon>
        <taxon>Metazoa</taxon>
        <taxon>Chordata</taxon>
        <taxon>Craniata</taxon>
        <taxon>Vertebrata</taxon>
        <taxon>Euteleostomi</taxon>
        <taxon>Amphibia</taxon>
        <taxon>Batrachia</taxon>
        <taxon>Anura</taxon>
        <taxon>Pipoidea</taxon>
        <taxon>Pipidae</taxon>
        <taxon>Pipinae</taxon>
        <taxon>Hymenochirus</taxon>
    </lineage>
</organism>
<feature type="non-terminal residue" evidence="3">
    <location>
        <position position="1"/>
    </location>
</feature>
<feature type="coiled-coil region" evidence="1">
    <location>
        <begin position="178"/>
        <end position="219"/>
    </location>
</feature>
<dbReference type="Proteomes" id="UP000812440">
    <property type="component" value="Chromosome 4"/>
</dbReference>
<dbReference type="InterPro" id="IPR033545">
    <property type="entry name" value="CEP89"/>
</dbReference>
<name>A0A8T2IWQ3_9PIPI</name>
<dbReference type="GO" id="GO:0007005">
    <property type="term" value="P:mitochondrion organization"/>
    <property type="evidence" value="ECO:0007669"/>
    <property type="project" value="InterPro"/>
</dbReference>
<accession>A0A8T2IWQ3</accession>
<evidence type="ECO:0000313" key="3">
    <source>
        <dbReference type="EMBL" id="KAG8437385.1"/>
    </source>
</evidence>
<evidence type="ECO:0000256" key="1">
    <source>
        <dbReference type="SAM" id="Coils"/>
    </source>
</evidence>
<dbReference type="GO" id="GO:0005814">
    <property type="term" value="C:centriole"/>
    <property type="evidence" value="ECO:0007669"/>
    <property type="project" value="InterPro"/>
</dbReference>
<dbReference type="GO" id="GO:0060271">
    <property type="term" value="P:cilium assembly"/>
    <property type="evidence" value="ECO:0007669"/>
    <property type="project" value="InterPro"/>
</dbReference>
<reference evidence="3" key="1">
    <citation type="thesis" date="2020" institute="ProQuest LLC" country="789 East Eisenhower Parkway, Ann Arbor, MI, USA">
        <title>Comparative Genomics and Chromosome Evolution.</title>
        <authorList>
            <person name="Mudd A.B."/>
        </authorList>
    </citation>
    <scope>NUCLEOTIDE SEQUENCE</scope>
    <source>
        <strain evidence="3">Female2</strain>
        <tissue evidence="3">Blood</tissue>
    </source>
</reference>
<feature type="coiled-coil region" evidence="1">
    <location>
        <begin position="378"/>
        <end position="460"/>
    </location>
</feature>
<evidence type="ECO:0000256" key="2">
    <source>
        <dbReference type="SAM" id="MobiDB-lite"/>
    </source>
</evidence>
<sequence>PRSAVPRTPPPRSPNPSPERPRSALAAAILMTSLTGRTVAIPQPRQRSYSENDSSFMEESSSIGPYATSRDLGFERNWKEYACRQNVTSPVMSIDFDDEVSEEEMSEIDQEHSMQVTERKEVEPVYSVPHKGLKKTAQPSIANKLLSENIPTESDPEQHEDDSNVVSEGPVLLNMDESENLRARNHHLSEKNQELSNQLQEQKKQIKALRRNFKNLTPEKRDVAQPNKVQQIQVEKASTRTCDENDALKMTVHRLNVELSRYQKNIKGKIGGLPHREPPPPWLLDMKYLSPLLLAYEDRIREKDDLILLFEEEMGNFKGRIKEVIEENQNLHKELQDKRDRNNTEWLLIQNQAKLVLEENQVLMERLEMHHTKAKEADNNHRKEISRLTKQIMVLEEKLQNQEEELLENQKRQEVLRSKYDELKAKMEGRVATQEHVAMVKELKSQIQNVQEKSKKEEKDFMDRISSLQLQNKSLHLERNDLFADNRILESEVENVKKSNRKLQRKVGLLKQQLEDAMEKEVAAHQYLANLISIAEVITGERDELIHVTNSLKKENQGVLSKMFEGTFRLGKLEELVKVYKKKASGKLEGISHKLTEQEEDFAGKAVQYQREMRHLQRLLQDRQETLDEVLQQKRQVEGELEIIWESTNNENKQLKALLHKAVQNKWNTSEASHLFQHSPVDEYGFSYCDVNSSPREEPPTK</sequence>
<comment type="caution">
    <text evidence="3">The sequence shown here is derived from an EMBL/GenBank/DDBJ whole genome shotgun (WGS) entry which is preliminary data.</text>
</comment>
<dbReference type="PANTHER" id="PTHR36170:SF1">
    <property type="entry name" value="CENTROSOMAL PROTEIN OF 89 KDA"/>
    <property type="match status" value="1"/>
</dbReference>
<feature type="region of interest" description="Disordered" evidence="2">
    <location>
        <begin position="1"/>
        <end position="23"/>
    </location>
</feature>
<protein>
    <recommendedName>
        <fullName evidence="5">Centrosomal protein 89</fullName>
    </recommendedName>
</protein>
<feature type="coiled-coil region" evidence="1">
    <location>
        <begin position="606"/>
        <end position="640"/>
    </location>
</feature>
<dbReference type="EMBL" id="JAACNH010000007">
    <property type="protein sequence ID" value="KAG8437385.1"/>
    <property type="molecule type" value="Genomic_DNA"/>
</dbReference>
<dbReference type="GO" id="GO:0045202">
    <property type="term" value="C:synapse"/>
    <property type="evidence" value="ECO:0007669"/>
    <property type="project" value="GOC"/>
</dbReference>
<evidence type="ECO:0000313" key="4">
    <source>
        <dbReference type="Proteomes" id="UP000812440"/>
    </source>
</evidence>
<dbReference type="GO" id="GO:0097539">
    <property type="term" value="C:ciliary transition fiber"/>
    <property type="evidence" value="ECO:0007669"/>
    <property type="project" value="TreeGrafter"/>
</dbReference>
<proteinExistence type="predicted"/>
<dbReference type="GO" id="GO:0007268">
    <property type="term" value="P:chemical synaptic transmission"/>
    <property type="evidence" value="ECO:0007669"/>
    <property type="project" value="InterPro"/>
</dbReference>
<keyword evidence="1" id="KW-0175">Coiled coil</keyword>
<dbReference type="PANTHER" id="PTHR36170">
    <property type="entry name" value="CENTROSOMAL PROTEIN OF 89 KDA"/>
    <property type="match status" value="1"/>
</dbReference>
<feature type="compositionally biased region" description="Polar residues" evidence="2">
    <location>
        <begin position="45"/>
        <end position="63"/>
    </location>
</feature>
<dbReference type="OrthoDB" id="6622877at2759"/>
<evidence type="ECO:0008006" key="5">
    <source>
        <dbReference type="Google" id="ProtNLM"/>
    </source>
</evidence>